<gene>
    <name evidence="1" type="ORF">BV898_17729</name>
</gene>
<comment type="caution">
    <text evidence="1">The sequence shown here is derived from an EMBL/GenBank/DDBJ whole genome shotgun (WGS) entry which is preliminary data.</text>
</comment>
<protein>
    <submittedName>
        <fullName evidence="1">Uncharacterized protein</fullName>
    </submittedName>
</protein>
<accession>A0A9X6NHG3</accession>
<dbReference type="AlphaFoldDB" id="A0A9X6NHG3"/>
<sequence>MGSQQSVQVEHPKPDVNTLLDQPSMALNYEVPDLSNCWSDWKIARHITLSKIVSSVVEKAEQTSCGFLHNLVINCHGDEADVSLGRDGISLSNVHELAALKGLVKRIYIIFCHTIDPIGDHELLKQVARVVDCDATCGTAAHFTMCATRSQPNGAAHGTLGQYHNGHRPPFLGQVYTATPDGSVSSVAARPGVATIFGSYPVTDCMSWCLGSLDNGVTPDDKMLAWPARWS</sequence>
<dbReference type="EMBL" id="MTYJ01000312">
    <property type="protein sequence ID" value="OWA53294.1"/>
    <property type="molecule type" value="Genomic_DNA"/>
</dbReference>
<keyword evidence="2" id="KW-1185">Reference proteome</keyword>
<evidence type="ECO:0000313" key="1">
    <source>
        <dbReference type="EMBL" id="OWA53294.1"/>
    </source>
</evidence>
<name>A0A9X6NHG3_HYPEX</name>
<dbReference type="Proteomes" id="UP000192578">
    <property type="component" value="Unassembled WGS sequence"/>
</dbReference>
<evidence type="ECO:0000313" key="2">
    <source>
        <dbReference type="Proteomes" id="UP000192578"/>
    </source>
</evidence>
<reference evidence="2" key="1">
    <citation type="submission" date="2017-01" db="EMBL/GenBank/DDBJ databases">
        <title>Comparative genomics of anhydrobiosis in the tardigrade Hypsibius dujardini.</title>
        <authorList>
            <person name="Yoshida Y."/>
            <person name="Koutsovoulos G."/>
            <person name="Laetsch D."/>
            <person name="Stevens L."/>
            <person name="Kumar S."/>
            <person name="Horikawa D."/>
            <person name="Ishino K."/>
            <person name="Komine S."/>
            <person name="Tomita M."/>
            <person name="Blaxter M."/>
            <person name="Arakawa K."/>
        </authorList>
    </citation>
    <scope>NUCLEOTIDE SEQUENCE [LARGE SCALE GENOMIC DNA]</scope>
    <source>
        <strain evidence="2">Z151</strain>
    </source>
</reference>
<organism evidence="1 2">
    <name type="scientific">Hypsibius exemplaris</name>
    <name type="common">Freshwater tardigrade</name>
    <dbReference type="NCBI Taxonomy" id="2072580"/>
    <lineage>
        <taxon>Eukaryota</taxon>
        <taxon>Metazoa</taxon>
        <taxon>Ecdysozoa</taxon>
        <taxon>Tardigrada</taxon>
        <taxon>Eutardigrada</taxon>
        <taxon>Parachela</taxon>
        <taxon>Hypsibioidea</taxon>
        <taxon>Hypsibiidae</taxon>
        <taxon>Hypsibius</taxon>
    </lineage>
</organism>
<proteinExistence type="predicted"/>